<dbReference type="PANTHER" id="PTHR43818:SF11">
    <property type="entry name" value="BCDNA.GH03377"/>
    <property type="match status" value="1"/>
</dbReference>
<dbReference type="InterPro" id="IPR032459">
    <property type="entry name" value="Oxidoreduct_C"/>
</dbReference>
<evidence type="ECO:0000256" key="1">
    <source>
        <dbReference type="ARBA" id="ARBA00023002"/>
    </source>
</evidence>
<dbReference type="Gene3D" id="3.40.50.720">
    <property type="entry name" value="NAD(P)-binding Rossmann-like Domain"/>
    <property type="match status" value="1"/>
</dbReference>
<protein>
    <submittedName>
        <fullName evidence="5">Oxidoreductase C-terminal domain-containing protein</fullName>
    </submittedName>
</protein>
<accession>A0ABW6B636</accession>
<dbReference type="Pfam" id="PF01408">
    <property type="entry name" value="GFO_IDH_MocA"/>
    <property type="match status" value="1"/>
</dbReference>
<evidence type="ECO:0000259" key="4">
    <source>
        <dbReference type="Pfam" id="PF16490"/>
    </source>
</evidence>
<dbReference type="Proteomes" id="UP001597560">
    <property type="component" value="Unassembled WGS sequence"/>
</dbReference>
<gene>
    <name evidence="5" type="ORF">ACFS6J_16730</name>
</gene>
<keyword evidence="2" id="KW-0732">Signal</keyword>
<dbReference type="InterPro" id="IPR036291">
    <property type="entry name" value="NAD(P)-bd_dom_sf"/>
</dbReference>
<feature type="signal peptide" evidence="2">
    <location>
        <begin position="1"/>
        <end position="23"/>
    </location>
</feature>
<reference evidence="6" key="1">
    <citation type="journal article" date="2019" name="Int. J. Syst. Evol. Microbiol.">
        <title>The Global Catalogue of Microorganisms (GCM) 10K type strain sequencing project: providing services to taxonomists for standard genome sequencing and annotation.</title>
        <authorList>
            <consortium name="The Broad Institute Genomics Platform"/>
            <consortium name="The Broad Institute Genome Sequencing Center for Infectious Disease"/>
            <person name="Wu L."/>
            <person name="Ma J."/>
        </authorList>
    </citation>
    <scope>NUCLEOTIDE SEQUENCE [LARGE SCALE GENOMIC DNA]</scope>
    <source>
        <strain evidence="6">KCTC 23098</strain>
    </source>
</reference>
<evidence type="ECO:0000313" key="6">
    <source>
        <dbReference type="Proteomes" id="UP001597560"/>
    </source>
</evidence>
<dbReference type="PANTHER" id="PTHR43818">
    <property type="entry name" value="BCDNA.GH03377"/>
    <property type="match status" value="1"/>
</dbReference>
<keyword evidence="1" id="KW-0560">Oxidoreductase</keyword>
<feature type="domain" description="Gfo/Idh/MocA-like oxidoreductase N-terminal" evidence="3">
    <location>
        <begin position="85"/>
        <end position="166"/>
    </location>
</feature>
<sequence length="466" mass="52550">MFKNKFMKAAGLLLLGGAMVACNNQSSKEKQESDANAIRLITLDPGHFHAALVQKSMYPNVDSVVHVYAPEDGKDLKAHLALIESYNTRMEDPTHWKEEVYTGTDYLQKMIADKKGNVVVLAGNNQKKIDYITQSIDAGLNVLADKPMAIDVAGFEKLEKAFASAKEKKVLLYDIMTERFEITATLQKEFSQISALFGELQRGTLDEPAITKESVHHFFKNVSGKPLIRPTWFFDVNQQGEGIVDVTTHLVDLVQWEGFPEQVIDYKKDIKLLNAKRWPTWLGAAQFKKATQEEFPDMLKGNMNEKGELGVFANGEINYTIKNVHAKVVVKWNFEAPEGTGDTHYSIMRGSKANLIIKQGKEENYKPVLYLEAVGEEQADFEKIVQEAVAQIAKQYTGVAAEKLKAGYYKINIPEVLKTNHEEHFGQVTSNYLSYLKEGKLPDWEVPNMIAKYYVTTKALELAKKK</sequence>
<keyword evidence="6" id="KW-1185">Reference proteome</keyword>
<evidence type="ECO:0000256" key="2">
    <source>
        <dbReference type="SAM" id="SignalP"/>
    </source>
</evidence>
<organism evidence="5 6">
    <name type="scientific">Olivibacter jilunii</name>
    <dbReference type="NCBI Taxonomy" id="985016"/>
    <lineage>
        <taxon>Bacteria</taxon>
        <taxon>Pseudomonadati</taxon>
        <taxon>Bacteroidota</taxon>
        <taxon>Sphingobacteriia</taxon>
        <taxon>Sphingobacteriales</taxon>
        <taxon>Sphingobacteriaceae</taxon>
        <taxon>Olivibacter</taxon>
    </lineage>
</organism>
<dbReference type="EMBL" id="JBHUPA010000008">
    <property type="protein sequence ID" value="MFD2963451.1"/>
    <property type="molecule type" value="Genomic_DNA"/>
</dbReference>
<comment type="caution">
    <text evidence="5">The sequence shown here is derived from an EMBL/GenBank/DDBJ whole genome shotgun (WGS) entry which is preliminary data.</text>
</comment>
<name>A0ABW6B636_9SPHI</name>
<evidence type="ECO:0000259" key="3">
    <source>
        <dbReference type="Pfam" id="PF01408"/>
    </source>
</evidence>
<feature type="chain" id="PRO_5046716053" evidence="2">
    <location>
        <begin position="24"/>
        <end position="466"/>
    </location>
</feature>
<evidence type="ECO:0000313" key="5">
    <source>
        <dbReference type="EMBL" id="MFD2963451.1"/>
    </source>
</evidence>
<proteinExistence type="predicted"/>
<dbReference type="PROSITE" id="PS51257">
    <property type="entry name" value="PROKAR_LIPOPROTEIN"/>
    <property type="match status" value="1"/>
</dbReference>
<dbReference type="SUPFAM" id="SSF51735">
    <property type="entry name" value="NAD(P)-binding Rossmann-fold domains"/>
    <property type="match status" value="1"/>
</dbReference>
<dbReference type="InterPro" id="IPR050463">
    <property type="entry name" value="Gfo/Idh/MocA_oxidrdct_glycsds"/>
</dbReference>
<dbReference type="Pfam" id="PF16490">
    <property type="entry name" value="Oxidoreduct_C"/>
    <property type="match status" value="1"/>
</dbReference>
<dbReference type="InterPro" id="IPR000683">
    <property type="entry name" value="Gfo/Idh/MocA-like_OxRdtase_N"/>
</dbReference>
<dbReference type="RefSeq" id="WP_377611630.1">
    <property type="nucleotide sequence ID" value="NZ_JBHUPA010000008.1"/>
</dbReference>
<feature type="domain" description="Putative oxidoreductase C-terminal" evidence="4">
    <location>
        <begin position="186"/>
        <end position="464"/>
    </location>
</feature>